<name>A0ABU2NI93_9PSEU</name>
<keyword evidence="4" id="KW-1185">Reference proteome</keyword>
<sequence>MILDVLIEFALLVLVIIALIVTSAVLLSVHPSSPRQRARNRRRRTPSAPG</sequence>
<dbReference type="RefSeq" id="WP_311560201.1">
    <property type="nucleotide sequence ID" value="NZ_JAVREJ010000041.1"/>
</dbReference>
<keyword evidence="2" id="KW-0812">Transmembrane</keyword>
<evidence type="ECO:0000256" key="2">
    <source>
        <dbReference type="SAM" id="Phobius"/>
    </source>
</evidence>
<proteinExistence type="predicted"/>
<keyword evidence="2" id="KW-1133">Transmembrane helix</keyword>
<feature type="compositionally biased region" description="Basic residues" evidence="1">
    <location>
        <begin position="36"/>
        <end position="50"/>
    </location>
</feature>
<dbReference type="Proteomes" id="UP001183202">
    <property type="component" value="Unassembled WGS sequence"/>
</dbReference>
<feature type="region of interest" description="Disordered" evidence="1">
    <location>
        <begin position="31"/>
        <end position="50"/>
    </location>
</feature>
<feature type="transmembrane region" description="Helical" evidence="2">
    <location>
        <begin position="6"/>
        <end position="29"/>
    </location>
</feature>
<keyword evidence="2" id="KW-0472">Membrane</keyword>
<evidence type="ECO:0000313" key="3">
    <source>
        <dbReference type="EMBL" id="MDT0353691.1"/>
    </source>
</evidence>
<organism evidence="3 4">
    <name type="scientific">Pseudonocardia charpentierae</name>
    <dbReference type="NCBI Taxonomy" id="3075545"/>
    <lineage>
        <taxon>Bacteria</taxon>
        <taxon>Bacillati</taxon>
        <taxon>Actinomycetota</taxon>
        <taxon>Actinomycetes</taxon>
        <taxon>Pseudonocardiales</taxon>
        <taxon>Pseudonocardiaceae</taxon>
        <taxon>Pseudonocardia</taxon>
    </lineage>
</organism>
<reference evidence="4" key="1">
    <citation type="submission" date="2023-07" db="EMBL/GenBank/DDBJ databases">
        <title>30 novel species of actinomycetes from the DSMZ collection.</title>
        <authorList>
            <person name="Nouioui I."/>
        </authorList>
    </citation>
    <scope>NUCLEOTIDE SEQUENCE [LARGE SCALE GENOMIC DNA]</scope>
    <source>
        <strain evidence="4">DSM 45834</strain>
    </source>
</reference>
<accession>A0ABU2NI93</accession>
<dbReference type="EMBL" id="JAVREJ010000041">
    <property type="protein sequence ID" value="MDT0353691.1"/>
    <property type="molecule type" value="Genomic_DNA"/>
</dbReference>
<gene>
    <name evidence="3" type="ORF">RM445_29795</name>
</gene>
<protein>
    <submittedName>
        <fullName evidence="3">Uncharacterized protein</fullName>
    </submittedName>
</protein>
<evidence type="ECO:0000256" key="1">
    <source>
        <dbReference type="SAM" id="MobiDB-lite"/>
    </source>
</evidence>
<evidence type="ECO:0000313" key="4">
    <source>
        <dbReference type="Proteomes" id="UP001183202"/>
    </source>
</evidence>
<comment type="caution">
    <text evidence="3">The sequence shown here is derived from an EMBL/GenBank/DDBJ whole genome shotgun (WGS) entry which is preliminary data.</text>
</comment>